<dbReference type="Proteomes" id="UP001500683">
    <property type="component" value="Unassembled WGS sequence"/>
</dbReference>
<name>A0ABP7VU92_9ACTN</name>
<dbReference type="EMBL" id="BAAAZG010000019">
    <property type="protein sequence ID" value="GAA4074589.1"/>
    <property type="molecule type" value="Genomic_DNA"/>
</dbReference>
<reference evidence="3" key="1">
    <citation type="journal article" date="2019" name="Int. J. Syst. Evol. Microbiol.">
        <title>The Global Catalogue of Microorganisms (GCM) 10K type strain sequencing project: providing services to taxonomists for standard genome sequencing and annotation.</title>
        <authorList>
            <consortium name="The Broad Institute Genomics Platform"/>
            <consortium name="The Broad Institute Genome Sequencing Center for Infectious Disease"/>
            <person name="Wu L."/>
            <person name="Ma J."/>
        </authorList>
    </citation>
    <scope>NUCLEOTIDE SEQUENCE [LARGE SCALE GENOMIC DNA]</scope>
    <source>
        <strain evidence="3">JCM 16702</strain>
    </source>
</reference>
<evidence type="ECO:0000313" key="2">
    <source>
        <dbReference type="EMBL" id="GAA4074589.1"/>
    </source>
</evidence>
<organism evidence="2 3">
    <name type="scientific">Actinomadura miaoliensis</name>
    <dbReference type="NCBI Taxonomy" id="430685"/>
    <lineage>
        <taxon>Bacteria</taxon>
        <taxon>Bacillati</taxon>
        <taxon>Actinomycetota</taxon>
        <taxon>Actinomycetes</taxon>
        <taxon>Streptosporangiales</taxon>
        <taxon>Thermomonosporaceae</taxon>
        <taxon>Actinomadura</taxon>
    </lineage>
</organism>
<keyword evidence="3" id="KW-1185">Reference proteome</keyword>
<proteinExistence type="predicted"/>
<comment type="caution">
    <text evidence="2">The sequence shown here is derived from an EMBL/GenBank/DDBJ whole genome shotgun (WGS) entry which is preliminary data.</text>
</comment>
<feature type="region of interest" description="Disordered" evidence="1">
    <location>
        <begin position="99"/>
        <end position="136"/>
    </location>
</feature>
<protein>
    <submittedName>
        <fullName evidence="2">Uncharacterized protein</fullName>
    </submittedName>
</protein>
<dbReference type="RefSeq" id="WP_344947948.1">
    <property type="nucleotide sequence ID" value="NZ_BAAAZG010000019.1"/>
</dbReference>
<gene>
    <name evidence="2" type="ORF">GCM10022214_34340</name>
</gene>
<feature type="compositionally biased region" description="Basic and acidic residues" evidence="1">
    <location>
        <begin position="99"/>
        <end position="113"/>
    </location>
</feature>
<evidence type="ECO:0000313" key="3">
    <source>
        <dbReference type="Proteomes" id="UP001500683"/>
    </source>
</evidence>
<accession>A0ABP7VU92</accession>
<evidence type="ECO:0000256" key="1">
    <source>
        <dbReference type="SAM" id="MobiDB-lite"/>
    </source>
</evidence>
<sequence length="136" mass="14557">MSTPEALEREFTLRTAVARYDELATRHALAVTGPEAAEAATPALTREESLELLALGEVIARKAAYGRQLVVRSARAAGASWSQIGAALGSSKQAAWEAHHRWIDEQARRDPDGGHWGLTPEEESAARTLAGPSDDA</sequence>